<accession>A0A2N7W3H6</accession>
<dbReference type="PANTHER" id="PTHR30537:SF5">
    <property type="entry name" value="HTH-TYPE TRANSCRIPTIONAL ACTIVATOR TTDR-RELATED"/>
    <property type="match status" value="1"/>
</dbReference>
<protein>
    <submittedName>
        <fullName evidence="6">Transcriptional regulator</fullName>
    </submittedName>
</protein>
<dbReference type="Pfam" id="PF03466">
    <property type="entry name" value="LysR_substrate"/>
    <property type="match status" value="1"/>
</dbReference>
<dbReference type="InterPro" id="IPR036388">
    <property type="entry name" value="WH-like_DNA-bd_sf"/>
</dbReference>
<dbReference type="SUPFAM" id="SSF53850">
    <property type="entry name" value="Periplasmic binding protein-like II"/>
    <property type="match status" value="1"/>
</dbReference>
<feature type="domain" description="HTH lysR-type" evidence="5">
    <location>
        <begin position="8"/>
        <end position="65"/>
    </location>
</feature>
<proteinExistence type="inferred from homology"/>
<keyword evidence="3" id="KW-0238">DNA-binding</keyword>
<keyword evidence="2" id="KW-0805">Transcription regulation</keyword>
<dbReference type="EMBL" id="PNYA01000001">
    <property type="protein sequence ID" value="PMS23957.1"/>
    <property type="molecule type" value="Genomic_DNA"/>
</dbReference>
<dbReference type="GO" id="GO:0006351">
    <property type="term" value="P:DNA-templated transcription"/>
    <property type="evidence" value="ECO:0007669"/>
    <property type="project" value="TreeGrafter"/>
</dbReference>
<organism evidence="6 7">
    <name type="scientific">Trinickia dabaoshanensis</name>
    <dbReference type="NCBI Taxonomy" id="564714"/>
    <lineage>
        <taxon>Bacteria</taxon>
        <taxon>Pseudomonadati</taxon>
        <taxon>Pseudomonadota</taxon>
        <taxon>Betaproteobacteria</taxon>
        <taxon>Burkholderiales</taxon>
        <taxon>Burkholderiaceae</taxon>
        <taxon>Trinickia</taxon>
    </lineage>
</organism>
<dbReference type="CDD" id="cd08422">
    <property type="entry name" value="PBP2_CrgA_like"/>
    <property type="match status" value="1"/>
</dbReference>
<keyword evidence="4" id="KW-0804">Transcription</keyword>
<dbReference type="PROSITE" id="PS50931">
    <property type="entry name" value="HTH_LYSR"/>
    <property type="match status" value="1"/>
</dbReference>
<gene>
    <name evidence="6" type="ORF">C0Z18_00445</name>
</gene>
<keyword evidence="7" id="KW-1185">Reference proteome</keyword>
<evidence type="ECO:0000256" key="3">
    <source>
        <dbReference type="ARBA" id="ARBA00023125"/>
    </source>
</evidence>
<evidence type="ECO:0000256" key="2">
    <source>
        <dbReference type="ARBA" id="ARBA00023015"/>
    </source>
</evidence>
<comment type="caution">
    <text evidence="6">The sequence shown here is derived from an EMBL/GenBank/DDBJ whole genome shotgun (WGS) entry which is preliminary data.</text>
</comment>
<name>A0A2N7W3H6_9BURK</name>
<evidence type="ECO:0000313" key="6">
    <source>
        <dbReference type="EMBL" id="PMS23957.1"/>
    </source>
</evidence>
<comment type="similarity">
    <text evidence="1">Belongs to the LysR transcriptional regulatory family.</text>
</comment>
<dbReference type="FunFam" id="1.10.10.10:FF:000001">
    <property type="entry name" value="LysR family transcriptional regulator"/>
    <property type="match status" value="1"/>
</dbReference>
<dbReference type="InterPro" id="IPR036390">
    <property type="entry name" value="WH_DNA-bd_sf"/>
</dbReference>
<evidence type="ECO:0000256" key="1">
    <source>
        <dbReference type="ARBA" id="ARBA00009437"/>
    </source>
</evidence>
<evidence type="ECO:0000256" key="4">
    <source>
        <dbReference type="ARBA" id="ARBA00023163"/>
    </source>
</evidence>
<evidence type="ECO:0000313" key="7">
    <source>
        <dbReference type="Proteomes" id="UP000235616"/>
    </source>
</evidence>
<dbReference type="SUPFAM" id="SSF46785">
    <property type="entry name" value="Winged helix' DNA-binding domain"/>
    <property type="match status" value="1"/>
</dbReference>
<dbReference type="InterPro" id="IPR005119">
    <property type="entry name" value="LysR_subst-bd"/>
</dbReference>
<dbReference type="Gene3D" id="1.10.10.10">
    <property type="entry name" value="Winged helix-like DNA-binding domain superfamily/Winged helix DNA-binding domain"/>
    <property type="match status" value="1"/>
</dbReference>
<dbReference type="FunFam" id="3.40.190.290:FF:000001">
    <property type="entry name" value="Transcriptional regulator, LysR family"/>
    <property type="match status" value="1"/>
</dbReference>
<dbReference type="GO" id="GO:0043565">
    <property type="term" value="F:sequence-specific DNA binding"/>
    <property type="evidence" value="ECO:0007669"/>
    <property type="project" value="TreeGrafter"/>
</dbReference>
<dbReference type="GO" id="GO:0003700">
    <property type="term" value="F:DNA-binding transcription factor activity"/>
    <property type="evidence" value="ECO:0007669"/>
    <property type="project" value="InterPro"/>
</dbReference>
<dbReference type="Pfam" id="PF00126">
    <property type="entry name" value="HTH_1"/>
    <property type="match status" value="1"/>
</dbReference>
<sequence>MQQWPDGNEVAEIAAFAAVAEQGSFAKAAAVLGRDPTVLSRRVQSLEQRLGVRLFTRTTRHVALTEAGTGFLARAQAIAAAFDEAREEAATHGRGEPRGTLRLALPGTFGRMWIAPYLPDFLAAYPRVRIDASYSNQFVDLVAEGFDAAVRLAELADSRLVARRIAPRRRLLCASPAFLERYGAPTRPEDLQQLPCLVFTGLASHPNWTFGNEQGERVTVRADGPLVSDDAQGLVQAAERGLGIMLSTDWLVGRELALGTLVPVLPEWLPRDEGAIYTVVPSNRLLPAKTRAFIDWIASRFSPVAPWRAGLSVPTDR</sequence>
<dbReference type="AlphaFoldDB" id="A0A2N7W3H6"/>
<dbReference type="Proteomes" id="UP000235616">
    <property type="component" value="Unassembled WGS sequence"/>
</dbReference>
<dbReference type="InterPro" id="IPR058163">
    <property type="entry name" value="LysR-type_TF_proteobact-type"/>
</dbReference>
<reference evidence="6 7" key="1">
    <citation type="submission" date="2018-01" db="EMBL/GenBank/DDBJ databases">
        <title>Whole genome analyses suggest that Burkholderia sensu lato contains two further novel genera in the rhizoxinica-symbiotica group Mycetohabitans gen. nov., and Trinickia gen. nov.: implications for the evolution of diazotrophy and nodulation in the Burkholderiaceae.</title>
        <authorList>
            <person name="Estrada-de los Santos P."/>
            <person name="Palmer M."/>
            <person name="Chavez-Ramirez B."/>
            <person name="Beukes C."/>
            <person name="Steenkamp E.T."/>
            <person name="Hirsch A.M."/>
            <person name="Manyaka P."/>
            <person name="Maluk M."/>
            <person name="Lafos M."/>
            <person name="Crook M."/>
            <person name="Gross E."/>
            <person name="Simon M.F."/>
            <person name="Bueno dos Reis Junior F."/>
            <person name="Poole P.S."/>
            <person name="Venter S.N."/>
            <person name="James E.K."/>
        </authorList>
    </citation>
    <scope>NUCLEOTIDE SEQUENCE [LARGE SCALE GENOMIC DNA]</scope>
    <source>
        <strain evidence="6 7">GIMN1.004</strain>
    </source>
</reference>
<dbReference type="InterPro" id="IPR000847">
    <property type="entry name" value="LysR_HTH_N"/>
</dbReference>
<evidence type="ECO:0000259" key="5">
    <source>
        <dbReference type="PROSITE" id="PS50931"/>
    </source>
</evidence>
<dbReference type="PANTHER" id="PTHR30537">
    <property type="entry name" value="HTH-TYPE TRANSCRIPTIONAL REGULATOR"/>
    <property type="match status" value="1"/>
</dbReference>
<dbReference type="OrthoDB" id="8928056at2"/>
<dbReference type="Gene3D" id="3.40.190.290">
    <property type="match status" value="1"/>
</dbReference>